<evidence type="ECO:0000313" key="14">
    <source>
        <dbReference type="EMBL" id="KAF1960331.1"/>
    </source>
</evidence>
<organism evidence="14 15">
    <name type="scientific">Byssothecium circinans</name>
    <dbReference type="NCBI Taxonomy" id="147558"/>
    <lineage>
        <taxon>Eukaryota</taxon>
        <taxon>Fungi</taxon>
        <taxon>Dikarya</taxon>
        <taxon>Ascomycota</taxon>
        <taxon>Pezizomycotina</taxon>
        <taxon>Dothideomycetes</taxon>
        <taxon>Pleosporomycetidae</taxon>
        <taxon>Pleosporales</taxon>
        <taxon>Massarineae</taxon>
        <taxon>Massarinaceae</taxon>
        <taxon>Byssothecium</taxon>
    </lineage>
</organism>
<comment type="domain">
    <text evidence="11">Has a modular structure: an endo-beta-1,4-glucanase catalytic module at the N-terminus, a linker rich in serines and threonines, and a C-terminal carbohydrate-binding module (CBM).</text>
</comment>
<dbReference type="Pfam" id="PF03443">
    <property type="entry name" value="AA9"/>
    <property type="match status" value="1"/>
</dbReference>
<dbReference type="InterPro" id="IPR005103">
    <property type="entry name" value="AA9_LPMO"/>
</dbReference>
<evidence type="ECO:0000256" key="6">
    <source>
        <dbReference type="ARBA" id="ARBA00023157"/>
    </source>
</evidence>
<sequence length="332" mass="35998">MVTPSLLLLSLLSGSAYAHTYIWGVFVNGVDQGTFRGIRTPAYNGGPHAGGYANSPVKDLRSIDLRCNVLGDIQAADTIKVAPGDNLTFDWHHDYRNGTDDVIASSHHGPSLIYMSPDPPTENSFVKIWHEGLYESLPFPKPGKWSTTSNIAKNFGHMNVRIPKDLKAGYYLIRAEMIGLHEGDASYLNNPRRGAQFYPDCVQVEVTGDGTVSLPKGVSFPGAYDYSDPGIVYDVYCSTETKSRTTGGPCVTTYPIPGPTIWTGAWAETTAVSVGPVSGATTAAPWSTWIQKSVVTSATFSDRKTVTVVGTSTYEAKWSTTYQTPAPATKRW</sequence>
<evidence type="ECO:0000256" key="3">
    <source>
        <dbReference type="ARBA" id="ARBA00022525"/>
    </source>
</evidence>
<keyword evidence="8 11" id="KW-0624">Polysaccharide degradation</keyword>
<evidence type="ECO:0000256" key="9">
    <source>
        <dbReference type="ARBA" id="ARBA00044502"/>
    </source>
</evidence>
<dbReference type="GO" id="GO:0005576">
    <property type="term" value="C:extracellular region"/>
    <property type="evidence" value="ECO:0007669"/>
    <property type="project" value="UniProtKB-SubCell"/>
</dbReference>
<dbReference type="Proteomes" id="UP000800035">
    <property type="component" value="Unassembled WGS sequence"/>
</dbReference>
<dbReference type="PANTHER" id="PTHR33353">
    <property type="entry name" value="PUTATIVE (AFU_ORTHOLOGUE AFUA_1G12560)-RELATED"/>
    <property type="match status" value="1"/>
</dbReference>
<keyword evidence="4 11" id="KW-0136">Cellulose degradation</keyword>
<dbReference type="OrthoDB" id="2525337at2759"/>
<evidence type="ECO:0000256" key="4">
    <source>
        <dbReference type="ARBA" id="ARBA00023001"/>
    </source>
</evidence>
<evidence type="ECO:0000256" key="8">
    <source>
        <dbReference type="ARBA" id="ARBA00023326"/>
    </source>
</evidence>
<dbReference type="CDD" id="cd21175">
    <property type="entry name" value="LPMO_AA9"/>
    <property type="match status" value="1"/>
</dbReference>
<evidence type="ECO:0000259" key="13">
    <source>
        <dbReference type="Pfam" id="PF03443"/>
    </source>
</evidence>
<keyword evidence="5" id="KW-0186">Copper</keyword>
<evidence type="ECO:0000256" key="11">
    <source>
        <dbReference type="RuleBase" id="RU368122"/>
    </source>
</evidence>
<dbReference type="GO" id="GO:0030248">
    <property type="term" value="F:cellulose binding"/>
    <property type="evidence" value="ECO:0007669"/>
    <property type="project" value="UniProtKB-UniRule"/>
</dbReference>
<keyword evidence="7 11" id="KW-0119">Carbohydrate metabolism</keyword>
<gene>
    <name evidence="14" type="ORF">CC80DRAFT_489513</name>
</gene>
<evidence type="ECO:0000256" key="5">
    <source>
        <dbReference type="ARBA" id="ARBA00023008"/>
    </source>
</evidence>
<comment type="similarity">
    <text evidence="9">Belongs to the polysaccharide monooxygenase AA9 family.</text>
</comment>
<proteinExistence type="inferred from homology"/>
<evidence type="ECO:0000256" key="7">
    <source>
        <dbReference type="ARBA" id="ARBA00023277"/>
    </source>
</evidence>
<dbReference type="EC" id="1.14.99.56" evidence="11"/>
<feature type="chain" id="PRO_5025565931" description="AA9 family lytic polysaccharide monooxygenase" evidence="12">
    <location>
        <begin position="19"/>
        <end position="332"/>
    </location>
</feature>
<dbReference type="PANTHER" id="PTHR33353:SF17">
    <property type="entry name" value="ENDO-BETA-1,4-GLUCANASE D"/>
    <property type="match status" value="1"/>
</dbReference>
<dbReference type="GO" id="GO:0008810">
    <property type="term" value="F:cellulase activity"/>
    <property type="evidence" value="ECO:0007669"/>
    <property type="project" value="UniProtKB-UniRule"/>
</dbReference>
<dbReference type="EMBL" id="ML976983">
    <property type="protein sequence ID" value="KAF1960331.1"/>
    <property type="molecule type" value="Genomic_DNA"/>
</dbReference>
<keyword evidence="15" id="KW-1185">Reference proteome</keyword>
<protein>
    <recommendedName>
        <fullName evidence="11">AA9 family lytic polysaccharide monooxygenase</fullName>
        <ecNumber evidence="11">1.14.99.56</ecNumber>
    </recommendedName>
    <alternativeName>
        <fullName evidence="11">Endo-beta-1,4-glucanase</fullName>
    </alternativeName>
    <alternativeName>
        <fullName evidence="11">Glycosyl hydrolase 61 family protein</fullName>
    </alternativeName>
</protein>
<keyword evidence="3 11" id="KW-0964">Secreted</keyword>
<dbReference type="GO" id="GO:0030245">
    <property type="term" value="P:cellulose catabolic process"/>
    <property type="evidence" value="ECO:0007669"/>
    <property type="project" value="UniProtKB-UniRule"/>
</dbReference>
<dbReference type="InterPro" id="IPR049892">
    <property type="entry name" value="AA9"/>
</dbReference>
<comment type="subcellular location">
    <subcellularLocation>
        <location evidence="2 11">Secreted</location>
    </subcellularLocation>
</comment>
<keyword evidence="6 11" id="KW-1015">Disulfide bond</keyword>
<evidence type="ECO:0000256" key="10">
    <source>
        <dbReference type="ARBA" id="ARBA00045077"/>
    </source>
</evidence>
<comment type="cofactor">
    <cofactor evidence="1">
        <name>Cu(2+)</name>
        <dbReference type="ChEBI" id="CHEBI:29036"/>
    </cofactor>
</comment>
<comment type="function">
    <text evidence="11">Lytic polysaccharide monooxygenase (LMPO) that depolymerizes crystalline and amorphous polysaccharides via the oxidation of scissile alpha- or beta-(1-4)-glycosidic bonds, yielding C1 and/or C4 oxidation products. Catalysis by LPMOs requires the reduction of the active-site copper from Cu(II) to Cu(I) by a reducing agent and H(2)O(2) or O(2) as a cosubstrate.</text>
</comment>
<accession>A0A6A5U610</accession>
<evidence type="ECO:0000256" key="2">
    <source>
        <dbReference type="ARBA" id="ARBA00004613"/>
    </source>
</evidence>
<comment type="catalytic activity">
    <reaction evidence="10 11">
        <text>[(1-&gt;4)-beta-D-glucosyl]n+m + reduced acceptor + O2 = 4-dehydro-beta-D-glucosyl-[(1-&gt;4)-beta-D-glucosyl]n-1 + [(1-&gt;4)-beta-D-glucosyl]m + acceptor + H2O.</text>
        <dbReference type="EC" id="1.14.99.56"/>
    </reaction>
</comment>
<evidence type="ECO:0000256" key="1">
    <source>
        <dbReference type="ARBA" id="ARBA00001973"/>
    </source>
</evidence>
<feature type="domain" description="Auxiliary Activity family 9 catalytic" evidence="13">
    <location>
        <begin position="19"/>
        <end position="240"/>
    </location>
</feature>
<name>A0A6A5U610_9PLEO</name>
<dbReference type="AlphaFoldDB" id="A0A6A5U610"/>
<evidence type="ECO:0000256" key="12">
    <source>
        <dbReference type="SAM" id="SignalP"/>
    </source>
</evidence>
<reference evidence="14" key="1">
    <citation type="journal article" date="2020" name="Stud. Mycol.">
        <title>101 Dothideomycetes genomes: a test case for predicting lifestyles and emergence of pathogens.</title>
        <authorList>
            <person name="Haridas S."/>
            <person name="Albert R."/>
            <person name="Binder M."/>
            <person name="Bloem J."/>
            <person name="Labutti K."/>
            <person name="Salamov A."/>
            <person name="Andreopoulos B."/>
            <person name="Baker S."/>
            <person name="Barry K."/>
            <person name="Bills G."/>
            <person name="Bluhm B."/>
            <person name="Cannon C."/>
            <person name="Castanera R."/>
            <person name="Culley D."/>
            <person name="Daum C."/>
            <person name="Ezra D."/>
            <person name="Gonzalez J."/>
            <person name="Henrissat B."/>
            <person name="Kuo A."/>
            <person name="Liang C."/>
            <person name="Lipzen A."/>
            <person name="Lutzoni F."/>
            <person name="Magnuson J."/>
            <person name="Mondo S."/>
            <person name="Nolan M."/>
            <person name="Ohm R."/>
            <person name="Pangilinan J."/>
            <person name="Park H.-J."/>
            <person name="Ramirez L."/>
            <person name="Alfaro M."/>
            <person name="Sun H."/>
            <person name="Tritt A."/>
            <person name="Yoshinaga Y."/>
            <person name="Zwiers L.-H."/>
            <person name="Turgeon B."/>
            <person name="Goodwin S."/>
            <person name="Spatafora J."/>
            <person name="Crous P."/>
            <person name="Grigoriev I."/>
        </authorList>
    </citation>
    <scope>NUCLEOTIDE SEQUENCE</scope>
    <source>
        <strain evidence="14">CBS 675.92</strain>
    </source>
</reference>
<feature type="signal peptide" evidence="12">
    <location>
        <begin position="1"/>
        <end position="18"/>
    </location>
</feature>
<keyword evidence="12" id="KW-0732">Signal</keyword>
<evidence type="ECO:0000313" key="15">
    <source>
        <dbReference type="Proteomes" id="UP000800035"/>
    </source>
</evidence>
<dbReference type="Gene3D" id="2.70.50.70">
    <property type="match status" value="1"/>
</dbReference>